<accession>A0A9X4QQS2</accession>
<protein>
    <submittedName>
        <fullName evidence="4">SHOCT domain-containing protein</fullName>
    </submittedName>
</protein>
<evidence type="ECO:0000313" key="5">
    <source>
        <dbReference type="Proteomes" id="UP001153387"/>
    </source>
</evidence>
<dbReference type="Pfam" id="PF09851">
    <property type="entry name" value="SHOCT"/>
    <property type="match status" value="1"/>
</dbReference>
<keyword evidence="5" id="KW-1185">Reference proteome</keyword>
<feature type="compositionally biased region" description="Low complexity" evidence="1">
    <location>
        <begin position="40"/>
        <end position="57"/>
    </location>
</feature>
<dbReference type="InterPro" id="IPR018649">
    <property type="entry name" value="SHOCT"/>
</dbReference>
<evidence type="ECO:0000259" key="3">
    <source>
        <dbReference type="Pfam" id="PF09851"/>
    </source>
</evidence>
<feature type="chain" id="PRO_5040754218" evidence="2">
    <location>
        <begin position="34"/>
        <end position="305"/>
    </location>
</feature>
<dbReference type="RefSeq" id="WP_277568891.1">
    <property type="nucleotide sequence ID" value="NZ_JAPDHZ010000008.1"/>
</dbReference>
<organism evidence="4 5">
    <name type="scientific">Cohnella ginsengisoli</name>
    <dbReference type="NCBI Taxonomy" id="425004"/>
    <lineage>
        <taxon>Bacteria</taxon>
        <taxon>Bacillati</taxon>
        <taxon>Bacillota</taxon>
        <taxon>Bacilli</taxon>
        <taxon>Bacillales</taxon>
        <taxon>Paenibacillaceae</taxon>
        <taxon>Cohnella</taxon>
    </lineage>
</organism>
<sequence length="305" mass="30384">MMNPKKHKKLAVTSLALAVAVFGSAVSVGSAFAATTKTTAATAQTQSATPTAAATQAKGDGQHRGGGFRAGWNSAELAALLNLTEDELKTQLAAGKTLSDIAAAQGVDAQKVQDLILSAMTAQLDSRLADGKITQAQYDEQKATLADRAADALTDAFSGKGGGKGGHGGFGGGGRGGFGGLDLKDNADIAALLGLTADELSAQLETGKSLSDLAGEKGVAVDTVAAKVVTLLTAALDQRLADGKITQTAYDAQKAKLADRAAQIVSRAFTGRDGAHGKGGKARWDADASGAASGTSASTPAATEG</sequence>
<feature type="signal peptide" evidence="2">
    <location>
        <begin position="1"/>
        <end position="33"/>
    </location>
</feature>
<feature type="compositionally biased region" description="Low complexity" evidence="1">
    <location>
        <begin position="287"/>
        <end position="305"/>
    </location>
</feature>
<dbReference type="AlphaFoldDB" id="A0A9X4QQS2"/>
<feature type="region of interest" description="Disordered" evidence="1">
    <location>
        <begin position="40"/>
        <end position="66"/>
    </location>
</feature>
<name>A0A9X4QQS2_9BACL</name>
<dbReference type="Proteomes" id="UP001153387">
    <property type="component" value="Unassembled WGS sequence"/>
</dbReference>
<evidence type="ECO:0000313" key="4">
    <source>
        <dbReference type="EMBL" id="MDG0795198.1"/>
    </source>
</evidence>
<dbReference type="EMBL" id="JAPDHZ010000008">
    <property type="protein sequence ID" value="MDG0795198.1"/>
    <property type="molecule type" value="Genomic_DNA"/>
</dbReference>
<proteinExistence type="predicted"/>
<evidence type="ECO:0000256" key="1">
    <source>
        <dbReference type="SAM" id="MobiDB-lite"/>
    </source>
</evidence>
<gene>
    <name evidence="4" type="ORF">OMP38_33510</name>
</gene>
<keyword evidence="2" id="KW-0732">Signal</keyword>
<feature type="region of interest" description="Disordered" evidence="1">
    <location>
        <begin position="272"/>
        <end position="305"/>
    </location>
</feature>
<reference evidence="4 5" key="1">
    <citation type="submission" date="2022-10" db="EMBL/GenBank/DDBJ databases">
        <title>Comparative genomic analysis of Cohnella hashimotonis sp. nov., isolated from the International Space Station.</title>
        <authorList>
            <person name="Simpson A."/>
            <person name="Venkateswaran K."/>
        </authorList>
    </citation>
    <scope>NUCLEOTIDE SEQUENCE [LARGE SCALE GENOMIC DNA]</scope>
    <source>
        <strain evidence="4 5">DSM 18997</strain>
    </source>
</reference>
<evidence type="ECO:0000256" key="2">
    <source>
        <dbReference type="SAM" id="SignalP"/>
    </source>
</evidence>
<feature type="domain" description="SHOCT" evidence="3">
    <location>
        <begin position="122"/>
        <end position="145"/>
    </location>
</feature>
<comment type="caution">
    <text evidence="4">The sequence shown here is derived from an EMBL/GenBank/DDBJ whole genome shotgun (WGS) entry which is preliminary data.</text>
</comment>